<reference evidence="5" key="1">
    <citation type="submission" date="2019-11" db="EMBL/GenBank/DDBJ databases">
        <authorList>
            <person name="Liu Y."/>
            <person name="Hou J."/>
            <person name="Li T.-Q."/>
            <person name="Guan C.-H."/>
            <person name="Wu X."/>
            <person name="Wu H.-Z."/>
            <person name="Ling F."/>
            <person name="Zhang R."/>
            <person name="Shi X.-G."/>
            <person name="Ren J.-P."/>
            <person name="Chen E.-F."/>
            <person name="Sun J.-M."/>
        </authorList>
    </citation>
    <scope>NUCLEOTIDE SEQUENCE</scope>
    <source>
        <strain evidence="5">Adult_tree_wgs_1</strain>
        <tissue evidence="5">Leaves</tissue>
    </source>
</reference>
<organism evidence="5 6">
    <name type="scientific">Rhododendron simsii</name>
    <name type="common">Sims's rhododendron</name>
    <dbReference type="NCBI Taxonomy" id="118357"/>
    <lineage>
        <taxon>Eukaryota</taxon>
        <taxon>Viridiplantae</taxon>
        <taxon>Streptophyta</taxon>
        <taxon>Embryophyta</taxon>
        <taxon>Tracheophyta</taxon>
        <taxon>Spermatophyta</taxon>
        <taxon>Magnoliopsida</taxon>
        <taxon>eudicotyledons</taxon>
        <taxon>Gunneridae</taxon>
        <taxon>Pentapetalae</taxon>
        <taxon>asterids</taxon>
        <taxon>Ericales</taxon>
        <taxon>Ericaceae</taxon>
        <taxon>Ericoideae</taxon>
        <taxon>Rhodoreae</taxon>
        <taxon>Rhododendron</taxon>
    </lineage>
</organism>
<gene>
    <name evidence="5" type="ORF">RHSIM_Rhsim01G0180400</name>
</gene>
<evidence type="ECO:0000256" key="1">
    <source>
        <dbReference type="ARBA" id="ARBA00007626"/>
    </source>
</evidence>
<feature type="region of interest" description="Disordered" evidence="4">
    <location>
        <begin position="424"/>
        <end position="487"/>
    </location>
</feature>
<feature type="repeat" description="PPR" evidence="3">
    <location>
        <begin position="133"/>
        <end position="167"/>
    </location>
</feature>
<name>A0A834LUS8_RHOSS</name>
<evidence type="ECO:0008006" key="7">
    <source>
        <dbReference type="Google" id="ProtNLM"/>
    </source>
</evidence>
<dbReference type="Proteomes" id="UP000626092">
    <property type="component" value="Unassembled WGS sequence"/>
</dbReference>
<sequence length="631" mass="67953">MRAFCLNGDLSVAYSLFNQMPKRDVVPDVESYRILMQGLCRNSQVNRAVDLLGDMLNKGFVPDTLSYTTLLNSLCRKKKLKEAYKLLCRMKVKGCNPDIVHYNTVIVGFCREGRALDACKVLEDMPSNGCLPNLVSYRSLVAGLCRQGLYDEAENYVKEMMSKGFSPHFSVFHAMIKGFCNVGKVEEACGLLGTMLNLGESPHVDTWMEIIPRICEVDEMVGMRSVLEEILKVEVTPHTRIVEAGAGLEEYLIRRIRQVDSLFGWKRRVTIGYCMVGDLAAVVFGDPSLRFQSPAVPPMAPSRVAGGLSHCSASLGIFFQGDGESQTLGTSHLSSSLGNSLNSIPGAGCSNLVPVSGDTSNTILNSVVSLWPSVGARSLVTDANSGLSGGPHLHRSASISGESDMRLLASPLSFSSNNITSGSSVMDGSSVVQQSSNHDPNSQQIPQPQQGNPSATSLPTSRMGQVSLPGGPLFHPGSFSQDPNNAEKTTIGYQAGRCHATAGFPTSATETGLHAVAKPQSSIAKPQSANAIACWRKFVTEYYSPLVKKRWCLSRNDNVGHHSLVEGSMAITEFVVYLACVNSSPSILVLAFLTSETAVLMIYDCAACFASFKPYVLGSFDYPSVVSSCSN</sequence>
<dbReference type="InterPro" id="IPR011990">
    <property type="entry name" value="TPR-like_helical_dom_sf"/>
</dbReference>
<keyword evidence="2" id="KW-0677">Repeat</keyword>
<accession>A0A834LUS8</accession>
<dbReference type="Gene3D" id="1.25.40.10">
    <property type="entry name" value="Tetratricopeptide repeat domain"/>
    <property type="match status" value="3"/>
</dbReference>
<dbReference type="EMBL" id="WJXA01000001">
    <property type="protein sequence ID" value="KAF7153055.1"/>
    <property type="molecule type" value="Genomic_DNA"/>
</dbReference>
<feature type="compositionally biased region" description="Polar residues" evidence="4">
    <location>
        <begin position="437"/>
        <end position="464"/>
    </location>
</feature>
<feature type="compositionally biased region" description="Low complexity" evidence="4">
    <location>
        <begin position="424"/>
        <end position="436"/>
    </location>
</feature>
<evidence type="ECO:0000313" key="5">
    <source>
        <dbReference type="EMBL" id="KAF7153055.1"/>
    </source>
</evidence>
<dbReference type="InterPro" id="IPR002885">
    <property type="entry name" value="PPR_rpt"/>
</dbReference>
<dbReference type="OrthoDB" id="185373at2759"/>
<feature type="repeat" description="PPR" evidence="3">
    <location>
        <begin position="168"/>
        <end position="202"/>
    </location>
</feature>
<dbReference type="PROSITE" id="PS51375">
    <property type="entry name" value="PPR"/>
    <property type="match status" value="6"/>
</dbReference>
<dbReference type="Pfam" id="PF01535">
    <property type="entry name" value="PPR"/>
    <property type="match status" value="2"/>
</dbReference>
<evidence type="ECO:0000256" key="4">
    <source>
        <dbReference type="SAM" id="MobiDB-lite"/>
    </source>
</evidence>
<feature type="repeat" description="PPR" evidence="3">
    <location>
        <begin position="98"/>
        <end position="132"/>
    </location>
</feature>
<protein>
    <recommendedName>
        <fullName evidence="7">Pentatricopeptide repeat-containing protein</fullName>
    </recommendedName>
</protein>
<keyword evidence="6" id="KW-1185">Reference proteome</keyword>
<evidence type="ECO:0000256" key="3">
    <source>
        <dbReference type="PROSITE-ProRule" id="PRU00708"/>
    </source>
</evidence>
<dbReference type="AlphaFoldDB" id="A0A834LUS8"/>
<feature type="repeat" description="PPR" evidence="3">
    <location>
        <begin position="28"/>
        <end position="62"/>
    </location>
</feature>
<dbReference type="Pfam" id="PF13041">
    <property type="entry name" value="PPR_2"/>
    <property type="match status" value="2"/>
</dbReference>
<evidence type="ECO:0000256" key="2">
    <source>
        <dbReference type="ARBA" id="ARBA00022737"/>
    </source>
</evidence>
<proteinExistence type="inferred from homology"/>
<evidence type="ECO:0000313" key="6">
    <source>
        <dbReference type="Proteomes" id="UP000626092"/>
    </source>
</evidence>
<feature type="repeat" description="PPR" evidence="3">
    <location>
        <begin position="63"/>
        <end position="97"/>
    </location>
</feature>
<comment type="caution">
    <text evidence="5">The sequence shown here is derived from an EMBL/GenBank/DDBJ whole genome shotgun (WGS) entry which is preliminary data.</text>
</comment>
<dbReference type="PANTHER" id="PTHR47939">
    <property type="entry name" value="MEMBRANE-ASSOCIATED SALT-INDUCIBLE PROTEIN-LIKE"/>
    <property type="match status" value="1"/>
</dbReference>
<comment type="similarity">
    <text evidence="1">Belongs to the PPR family. P subfamily.</text>
</comment>
<feature type="repeat" description="PPR" evidence="3">
    <location>
        <begin position="1"/>
        <end position="27"/>
    </location>
</feature>
<dbReference type="NCBIfam" id="TIGR00756">
    <property type="entry name" value="PPR"/>
    <property type="match status" value="6"/>
</dbReference>
<feature type="compositionally biased region" description="Polar residues" evidence="4">
    <location>
        <begin position="478"/>
        <end position="487"/>
    </location>
</feature>
<dbReference type="PANTHER" id="PTHR47939:SF13">
    <property type="entry name" value="OS03G0201400 PROTEIN"/>
    <property type="match status" value="1"/>
</dbReference>
<dbReference type="InterPro" id="IPR050667">
    <property type="entry name" value="PPR-containing_protein"/>
</dbReference>